<feature type="region of interest" description="Disordered" evidence="1">
    <location>
        <begin position="1"/>
        <end position="41"/>
    </location>
</feature>
<accession>A0A3B0JRY4</accession>
<evidence type="ECO:0000256" key="1">
    <source>
        <dbReference type="SAM" id="MobiDB-lite"/>
    </source>
</evidence>
<feature type="region of interest" description="Disordered" evidence="1">
    <location>
        <begin position="337"/>
        <end position="364"/>
    </location>
</feature>
<evidence type="ECO:0000313" key="2">
    <source>
        <dbReference type="EMBL" id="SPP78240.1"/>
    </source>
</evidence>
<organism evidence="2 3">
    <name type="scientific">Drosophila guanche</name>
    <name type="common">Fruit fly</name>
    <dbReference type="NCBI Taxonomy" id="7266"/>
    <lineage>
        <taxon>Eukaryota</taxon>
        <taxon>Metazoa</taxon>
        <taxon>Ecdysozoa</taxon>
        <taxon>Arthropoda</taxon>
        <taxon>Hexapoda</taxon>
        <taxon>Insecta</taxon>
        <taxon>Pterygota</taxon>
        <taxon>Neoptera</taxon>
        <taxon>Endopterygota</taxon>
        <taxon>Diptera</taxon>
        <taxon>Brachycera</taxon>
        <taxon>Muscomorpha</taxon>
        <taxon>Ephydroidea</taxon>
        <taxon>Drosophilidae</taxon>
        <taxon>Drosophila</taxon>
        <taxon>Sophophora</taxon>
    </lineage>
</organism>
<feature type="region of interest" description="Disordered" evidence="1">
    <location>
        <begin position="181"/>
        <end position="304"/>
    </location>
</feature>
<proteinExistence type="predicted"/>
<protein>
    <submittedName>
        <fullName evidence="2">Uncharacterized protein</fullName>
    </submittedName>
</protein>
<dbReference type="OMA" id="ENWRARP"/>
<name>A0A3B0JRY4_DROGU</name>
<dbReference type="OrthoDB" id="10657373at2759"/>
<dbReference type="AlphaFoldDB" id="A0A3B0JRY4"/>
<sequence length="364" mass="39432">MNPDKMPVPDDKQDESNEQQQQQGSTAAEVNTPPPMEDLAVLAPIERNYFMRINRQEQATSVSVRQPENWRARPQESAKKSGKARGSAVQAGAAAATSSAPSTSTAAASTSVAASASAESITDAAAPSNGFAADALLDGNVSSSDDDDFSDFCEYDTMFQEQPNYDLVRTWSSYVKRRYAAAGGQRAPLEMGRPAATSDMPPIENWRARAATASTEAASTSSWRHNLDFTRQRRSSRSGNHNPEASGSQEELQPERQPARRPTHNTRGHHGRQRNQWTNSAYHNPPTLNGAVRPNANANANANAEHPGITNGFIGAPGVRDYQQESFRGFSMIGGFQRTRSFGPSNNRRAPPSADANPGRRVSM</sequence>
<feature type="region of interest" description="Disordered" evidence="1">
    <location>
        <begin position="58"/>
        <end position="122"/>
    </location>
</feature>
<feature type="compositionally biased region" description="Low complexity" evidence="1">
    <location>
        <begin position="208"/>
        <end position="224"/>
    </location>
</feature>
<feature type="compositionally biased region" description="Low complexity" evidence="1">
    <location>
        <begin position="295"/>
        <end position="304"/>
    </location>
</feature>
<feature type="compositionally biased region" description="Polar residues" evidence="1">
    <location>
        <begin position="237"/>
        <end position="251"/>
    </location>
</feature>
<feature type="compositionally biased region" description="Polar residues" evidence="1">
    <location>
        <begin position="338"/>
        <end position="348"/>
    </location>
</feature>
<gene>
    <name evidence="2" type="ORF">DGUA_6G010857</name>
</gene>
<feature type="compositionally biased region" description="Low complexity" evidence="1">
    <location>
        <begin position="87"/>
        <end position="120"/>
    </location>
</feature>
<keyword evidence="3" id="KW-1185">Reference proteome</keyword>
<dbReference type="EMBL" id="OUUW01000003">
    <property type="protein sequence ID" value="SPP78240.1"/>
    <property type="molecule type" value="Genomic_DNA"/>
</dbReference>
<evidence type="ECO:0000313" key="3">
    <source>
        <dbReference type="Proteomes" id="UP000268350"/>
    </source>
</evidence>
<dbReference type="Proteomes" id="UP000268350">
    <property type="component" value="Unassembled WGS sequence"/>
</dbReference>
<reference evidence="3" key="1">
    <citation type="submission" date="2018-01" db="EMBL/GenBank/DDBJ databases">
        <authorList>
            <person name="Alioto T."/>
            <person name="Alioto T."/>
        </authorList>
    </citation>
    <scope>NUCLEOTIDE SEQUENCE [LARGE SCALE GENOMIC DNA]</scope>
</reference>
<feature type="compositionally biased region" description="Basic residues" evidence="1">
    <location>
        <begin position="259"/>
        <end position="273"/>
    </location>
</feature>
<feature type="compositionally biased region" description="Basic and acidic residues" evidence="1">
    <location>
        <begin position="68"/>
        <end position="79"/>
    </location>
</feature>